<dbReference type="Proteomes" id="UP001050975">
    <property type="component" value="Unassembled WGS sequence"/>
</dbReference>
<dbReference type="GO" id="GO:0009231">
    <property type="term" value="P:riboflavin biosynthetic process"/>
    <property type="evidence" value="ECO:0007669"/>
    <property type="project" value="InterPro"/>
</dbReference>
<dbReference type="PANTHER" id="PTHR38011:SF11">
    <property type="entry name" value="2,5-DIAMINO-6-RIBOSYLAMINO-4(3H)-PYRIMIDINONE 5'-PHOSPHATE REDUCTASE"/>
    <property type="match status" value="1"/>
</dbReference>
<dbReference type="SUPFAM" id="SSF53597">
    <property type="entry name" value="Dihydrofolate reductase-like"/>
    <property type="match status" value="1"/>
</dbReference>
<keyword evidence="3" id="KW-1185">Reference proteome</keyword>
<dbReference type="InterPro" id="IPR002734">
    <property type="entry name" value="RibDG_C"/>
</dbReference>
<proteinExistence type="predicted"/>
<dbReference type="EMBL" id="BLAY01000080">
    <property type="protein sequence ID" value="GET40023.1"/>
    <property type="molecule type" value="Genomic_DNA"/>
</dbReference>
<dbReference type="Pfam" id="PF01872">
    <property type="entry name" value="RibD_C"/>
    <property type="match status" value="1"/>
</dbReference>
<gene>
    <name evidence="2" type="ORF">MiSe_48270</name>
</gene>
<dbReference type="PANTHER" id="PTHR38011">
    <property type="entry name" value="DIHYDROFOLATE REDUCTASE FAMILY PROTEIN (AFU_ORTHOLOGUE AFUA_8G06820)"/>
    <property type="match status" value="1"/>
</dbReference>
<dbReference type="GO" id="GO:0008703">
    <property type="term" value="F:5-amino-6-(5-phosphoribosylamino)uracil reductase activity"/>
    <property type="evidence" value="ECO:0007669"/>
    <property type="project" value="InterPro"/>
</dbReference>
<name>A0AAV3XCR8_9CYAN</name>
<dbReference type="InterPro" id="IPR050765">
    <property type="entry name" value="Riboflavin_Biosynth_HTPR"/>
</dbReference>
<dbReference type="RefSeq" id="WP_226585769.1">
    <property type="nucleotide sequence ID" value="NZ_BLAY01000080.1"/>
</dbReference>
<comment type="caution">
    <text evidence="2">The sequence shown here is derived from an EMBL/GenBank/DDBJ whole genome shotgun (WGS) entry which is preliminary data.</text>
</comment>
<organism evidence="2 3">
    <name type="scientific">Microseira wollei NIES-4236</name>
    <dbReference type="NCBI Taxonomy" id="2530354"/>
    <lineage>
        <taxon>Bacteria</taxon>
        <taxon>Bacillati</taxon>
        <taxon>Cyanobacteriota</taxon>
        <taxon>Cyanophyceae</taxon>
        <taxon>Oscillatoriophycideae</taxon>
        <taxon>Aerosakkonematales</taxon>
        <taxon>Aerosakkonemataceae</taxon>
        <taxon>Microseira</taxon>
    </lineage>
</organism>
<dbReference type="InterPro" id="IPR024072">
    <property type="entry name" value="DHFR-like_dom_sf"/>
</dbReference>
<reference evidence="2" key="1">
    <citation type="submission" date="2019-10" db="EMBL/GenBank/DDBJ databases">
        <title>Draft genome sequece of Microseira wollei NIES-4236.</title>
        <authorList>
            <person name="Yamaguchi H."/>
            <person name="Suzuki S."/>
            <person name="Kawachi M."/>
        </authorList>
    </citation>
    <scope>NUCLEOTIDE SEQUENCE</scope>
    <source>
        <strain evidence="2">NIES-4236</strain>
    </source>
</reference>
<feature type="domain" description="Bacterial bifunctional deaminase-reductase C-terminal" evidence="1">
    <location>
        <begin position="8"/>
        <end position="184"/>
    </location>
</feature>
<evidence type="ECO:0000313" key="2">
    <source>
        <dbReference type="EMBL" id="GET40023.1"/>
    </source>
</evidence>
<protein>
    <submittedName>
        <fullName evidence="2">Riboflavin biosynthesis protein RibD C-terminus domain protein</fullName>
    </submittedName>
</protein>
<evidence type="ECO:0000313" key="3">
    <source>
        <dbReference type="Proteomes" id="UP001050975"/>
    </source>
</evidence>
<dbReference type="Gene3D" id="3.40.430.10">
    <property type="entry name" value="Dihydrofolate Reductase, subunit A"/>
    <property type="match status" value="1"/>
</dbReference>
<sequence length="192" mass="21352">MRELKYYVACSVDGFIARKDGSFEGFLQEGEHIAGLFESFPETFPVHFRNALGIHPENKCFDVVLMGRKTYEVGLKFGITNPYPHLKQYLFSRNMKASPDPNVELVSEDAIAFVKSLKNETGKDIWLCGGADLAATLFAEKLIDKLILKVNPFIMGSGIPLFGGANAPTDLELTDSKIYGNGVLVLHYRVRT</sequence>
<dbReference type="AlphaFoldDB" id="A0AAV3XCR8"/>
<accession>A0AAV3XCR8</accession>
<evidence type="ECO:0000259" key="1">
    <source>
        <dbReference type="Pfam" id="PF01872"/>
    </source>
</evidence>